<name>A0A177XU05_9VIBR</name>
<dbReference type="Proteomes" id="UP000078406">
    <property type="component" value="Unassembled WGS sequence"/>
</dbReference>
<protein>
    <submittedName>
        <fullName evidence="1">Type III secretion system protein</fullName>
    </submittedName>
</protein>
<reference evidence="1 2" key="1">
    <citation type="journal article" date="2016" name="Syst. Appl. Microbiol.">
        <title>Vibrio bivalvicida sp. nov., a novel larval pathogen for bivalve molluscs reared in a hatchery.</title>
        <authorList>
            <person name="Dubert J."/>
            <person name="Romalde J.L."/>
            <person name="Prado S."/>
            <person name="Barja J.L."/>
        </authorList>
    </citation>
    <scope>NUCLEOTIDE SEQUENCE [LARGE SCALE GENOMIC DNA]</scope>
    <source>
        <strain evidence="1 2">605</strain>
    </source>
</reference>
<organism evidence="1 2">
    <name type="scientific">Vibrio bivalvicida</name>
    <dbReference type="NCBI Taxonomy" id="1276888"/>
    <lineage>
        <taxon>Bacteria</taxon>
        <taxon>Pseudomonadati</taxon>
        <taxon>Pseudomonadota</taxon>
        <taxon>Gammaproteobacteria</taxon>
        <taxon>Vibrionales</taxon>
        <taxon>Vibrionaceae</taxon>
        <taxon>Vibrio</taxon>
        <taxon>Vibrio oreintalis group</taxon>
    </lineage>
</organism>
<proteinExistence type="predicted"/>
<accession>A0A177XU05</accession>
<dbReference type="Pfam" id="PF09477">
    <property type="entry name" value="Type_III_YscG"/>
    <property type="match status" value="1"/>
</dbReference>
<dbReference type="NCBIfam" id="TIGR02508">
    <property type="entry name" value="type_III_yscG"/>
    <property type="match status" value="1"/>
</dbReference>
<gene>
    <name evidence="1" type="ORF">APB76_22305</name>
</gene>
<dbReference type="AlphaFoldDB" id="A0A177XU05"/>
<dbReference type="EMBL" id="LLEI02000091">
    <property type="protein sequence ID" value="OAJ92093.1"/>
    <property type="molecule type" value="Genomic_DNA"/>
</dbReference>
<dbReference type="Gene3D" id="1.25.40.10">
    <property type="entry name" value="Tetratricopeptide repeat domain"/>
    <property type="match status" value="1"/>
</dbReference>
<dbReference type="InterPro" id="IPR013348">
    <property type="entry name" value="T3SS_YscG_PscG"/>
</dbReference>
<evidence type="ECO:0000313" key="1">
    <source>
        <dbReference type="EMBL" id="OAJ92093.1"/>
    </source>
</evidence>
<dbReference type="RefSeq" id="WP_049844992.1">
    <property type="nucleotide sequence ID" value="NZ_LLEI02000091.1"/>
</dbReference>
<sequence length="119" mass="12898">MEREMRQLLAAVALMATGTHCHKEAQSIVECLEQEEGTEEVVAMILAMSLMNRGKYEQAEQHLASLCSAHASLIPLAALAAGKAGLSSKAEHWLQQAANGRSQSKAFAESFCHDLRNFG</sequence>
<dbReference type="InterPro" id="IPR011990">
    <property type="entry name" value="TPR-like_helical_dom_sf"/>
</dbReference>
<comment type="caution">
    <text evidence="1">The sequence shown here is derived from an EMBL/GenBank/DDBJ whole genome shotgun (WGS) entry which is preliminary data.</text>
</comment>
<evidence type="ECO:0000313" key="2">
    <source>
        <dbReference type="Proteomes" id="UP000078406"/>
    </source>
</evidence>